<keyword evidence="8" id="KW-1185">Reference proteome</keyword>
<evidence type="ECO:0000313" key="8">
    <source>
        <dbReference type="Proteomes" id="UP000600365"/>
    </source>
</evidence>
<dbReference type="InterPro" id="IPR013325">
    <property type="entry name" value="RNA_pol_sigma_r2"/>
</dbReference>
<dbReference type="PANTHER" id="PTHR43133">
    <property type="entry name" value="RNA POLYMERASE ECF-TYPE SIGMA FACTO"/>
    <property type="match status" value="1"/>
</dbReference>
<feature type="domain" description="RNA polymerase sigma-70 region 2" evidence="5">
    <location>
        <begin position="46"/>
        <end position="89"/>
    </location>
</feature>
<keyword evidence="2" id="KW-0805">Transcription regulation</keyword>
<evidence type="ECO:0000256" key="4">
    <source>
        <dbReference type="ARBA" id="ARBA00023163"/>
    </source>
</evidence>
<dbReference type="GO" id="GO:0003677">
    <property type="term" value="F:DNA binding"/>
    <property type="evidence" value="ECO:0007669"/>
    <property type="project" value="InterPro"/>
</dbReference>
<accession>A0A917XW99</accession>
<dbReference type="EMBL" id="BMMM01000002">
    <property type="protein sequence ID" value="GGN54792.1"/>
    <property type="molecule type" value="Genomic_DNA"/>
</dbReference>
<dbReference type="CDD" id="cd06171">
    <property type="entry name" value="Sigma70_r4"/>
    <property type="match status" value="1"/>
</dbReference>
<dbReference type="Gene3D" id="1.10.10.10">
    <property type="entry name" value="Winged helix-like DNA-binding domain superfamily/Winged helix DNA-binding domain"/>
    <property type="match status" value="1"/>
</dbReference>
<dbReference type="InterPro" id="IPR013249">
    <property type="entry name" value="RNA_pol_sigma70_r4_t2"/>
</dbReference>
<protein>
    <submittedName>
        <fullName evidence="7">RNA polymerase sigma factor RpoE</fullName>
    </submittedName>
</protein>
<dbReference type="SUPFAM" id="SSF88659">
    <property type="entry name" value="Sigma3 and sigma4 domains of RNA polymerase sigma factors"/>
    <property type="match status" value="1"/>
</dbReference>
<proteinExistence type="inferred from homology"/>
<feature type="domain" description="RNA polymerase sigma factor 70 region 4 type 2" evidence="6">
    <location>
        <begin position="109"/>
        <end position="157"/>
    </location>
</feature>
<keyword evidence="4" id="KW-0804">Transcription</keyword>
<comment type="caution">
    <text evidence="7">The sequence shown here is derived from an EMBL/GenBank/DDBJ whole genome shotgun (WGS) entry which is preliminary data.</text>
</comment>
<evidence type="ECO:0000313" key="7">
    <source>
        <dbReference type="EMBL" id="GGN54792.1"/>
    </source>
</evidence>
<name>A0A917XW99_9ACTN</name>
<dbReference type="Gene3D" id="1.10.1740.10">
    <property type="match status" value="1"/>
</dbReference>
<dbReference type="InterPro" id="IPR013324">
    <property type="entry name" value="RNA_pol_sigma_r3/r4-like"/>
</dbReference>
<evidence type="ECO:0000259" key="6">
    <source>
        <dbReference type="Pfam" id="PF08281"/>
    </source>
</evidence>
<organism evidence="7 8">
    <name type="scientific">Streptomyces albiflavescens</name>
    <dbReference type="NCBI Taxonomy" id="1623582"/>
    <lineage>
        <taxon>Bacteria</taxon>
        <taxon>Bacillati</taxon>
        <taxon>Actinomycetota</taxon>
        <taxon>Actinomycetes</taxon>
        <taxon>Kitasatosporales</taxon>
        <taxon>Streptomycetaceae</taxon>
        <taxon>Streptomyces</taxon>
    </lineage>
</organism>
<dbReference type="NCBIfam" id="TIGR02937">
    <property type="entry name" value="sigma70-ECF"/>
    <property type="match status" value="1"/>
</dbReference>
<dbReference type="GO" id="GO:0006352">
    <property type="term" value="P:DNA-templated transcription initiation"/>
    <property type="evidence" value="ECO:0007669"/>
    <property type="project" value="InterPro"/>
</dbReference>
<dbReference type="AlphaFoldDB" id="A0A917XW99"/>
<reference evidence="7 8" key="1">
    <citation type="journal article" date="2014" name="Int. J. Syst. Evol. Microbiol.">
        <title>Complete genome sequence of Corynebacterium casei LMG S-19264T (=DSM 44701T), isolated from a smear-ripened cheese.</title>
        <authorList>
            <consortium name="US DOE Joint Genome Institute (JGI-PGF)"/>
            <person name="Walter F."/>
            <person name="Albersmeier A."/>
            <person name="Kalinowski J."/>
            <person name="Ruckert C."/>
        </authorList>
    </citation>
    <scope>NUCLEOTIDE SEQUENCE [LARGE SCALE GENOMIC DNA]</scope>
    <source>
        <strain evidence="7 8">CGMCC 4.7111</strain>
    </source>
</reference>
<keyword evidence="3" id="KW-0731">Sigma factor</keyword>
<dbReference type="InterPro" id="IPR036388">
    <property type="entry name" value="WH-like_DNA-bd_sf"/>
</dbReference>
<dbReference type="SUPFAM" id="SSF88946">
    <property type="entry name" value="Sigma2 domain of RNA polymerase sigma factors"/>
    <property type="match status" value="1"/>
</dbReference>
<dbReference type="InterPro" id="IPR007627">
    <property type="entry name" value="RNA_pol_sigma70_r2"/>
</dbReference>
<dbReference type="Proteomes" id="UP000600365">
    <property type="component" value="Unassembled WGS sequence"/>
</dbReference>
<sequence>MSDEETVRRVRAAQRGDTLAMAELLDELAPYVGRICGPIALDQGPDAAQEALVAVFRSLRSLKDPGALRGWARAIAVREAVRLARRAARAVPADLSTLPSRGDPELAADIRDVLDRLSPEHRAVLVLRDVEGLDERAAAELLGLRVGTVKSRLHRARDTFRKAWTS</sequence>
<evidence type="ECO:0000256" key="3">
    <source>
        <dbReference type="ARBA" id="ARBA00023082"/>
    </source>
</evidence>
<evidence type="ECO:0000256" key="1">
    <source>
        <dbReference type="ARBA" id="ARBA00010641"/>
    </source>
</evidence>
<gene>
    <name evidence="7" type="ORF">GCM10011579_014260</name>
</gene>
<comment type="similarity">
    <text evidence="1">Belongs to the sigma-70 factor family. ECF subfamily.</text>
</comment>
<evidence type="ECO:0000259" key="5">
    <source>
        <dbReference type="Pfam" id="PF04542"/>
    </source>
</evidence>
<dbReference type="Pfam" id="PF08281">
    <property type="entry name" value="Sigma70_r4_2"/>
    <property type="match status" value="1"/>
</dbReference>
<dbReference type="GO" id="GO:0016987">
    <property type="term" value="F:sigma factor activity"/>
    <property type="evidence" value="ECO:0007669"/>
    <property type="project" value="UniProtKB-KW"/>
</dbReference>
<dbReference type="Pfam" id="PF04542">
    <property type="entry name" value="Sigma70_r2"/>
    <property type="match status" value="1"/>
</dbReference>
<dbReference type="PANTHER" id="PTHR43133:SF51">
    <property type="entry name" value="RNA POLYMERASE SIGMA FACTOR"/>
    <property type="match status" value="1"/>
</dbReference>
<dbReference type="InterPro" id="IPR014284">
    <property type="entry name" value="RNA_pol_sigma-70_dom"/>
</dbReference>
<dbReference type="InterPro" id="IPR039425">
    <property type="entry name" value="RNA_pol_sigma-70-like"/>
</dbReference>
<evidence type="ECO:0000256" key="2">
    <source>
        <dbReference type="ARBA" id="ARBA00023015"/>
    </source>
</evidence>